<dbReference type="Proteomes" id="UP000094622">
    <property type="component" value="Unassembled WGS sequence"/>
</dbReference>
<gene>
    <name evidence="2" type="ORF">A6302_03706</name>
</gene>
<dbReference type="PATRIC" id="fig|1439726.3.peg.3908"/>
<accession>A0A1E3GY54</accession>
<proteinExistence type="predicted"/>
<dbReference type="SUPFAM" id="SSF51735">
    <property type="entry name" value="NAD(P)-binding Rossmann-fold domains"/>
    <property type="match status" value="1"/>
</dbReference>
<feature type="domain" description="CoA-binding" evidence="1">
    <location>
        <begin position="15"/>
        <end position="112"/>
    </location>
</feature>
<dbReference type="SMART" id="SM00881">
    <property type="entry name" value="CoA_binding"/>
    <property type="match status" value="1"/>
</dbReference>
<evidence type="ECO:0000313" key="2">
    <source>
        <dbReference type="EMBL" id="ODN68982.1"/>
    </source>
</evidence>
<dbReference type="InterPro" id="IPR036291">
    <property type="entry name" value="NAD(P)-bd_dom_sf"/>
</dbReference>
<reference evidence="2 3" key="1">
    <citation type="submission" date="2016-07" db="EMBL/GenBank/DDBJ databases">
        <title>Draft Genome Sequence of Methylobrevis pamukkalensis PK2.</title>
        <authorList>
            <person name="Vasilenko O.V."/>
            <person name="Doronina N.V."/>
            <person name="Shmareva M.N."/>
            <person name="Tarlachkov S.V."/>
            <person name="Mustakhimov I."/>
            <person name="Trotsenko Y.A."/>
        </authorList>
    </citation>
    <scope>NUCLEOTIDE SEQUENCE [LARGE SCALE GENOMIC DNA]</scope>
    <source>
        <strain evidence="2 3">PK2</strain>
    </source>
</reference>
<comment type="caution">
    <text evidence="2">The sequence shown here is derived from an EMBL/GenBank/DDBJ whole genome shotgun (WGS) entry which is preliminary data.</text>
</comment>
<dbReference type="RefSeq" id="WP_069307981.1">
    <property type="nucleotide sequence ID" value="NZ_MCRJ01000118.1"/>
</dbReference>
<evidence type="ECO:0000313" key="3">
    <source>
        <dbReference type="Proteomes" id="UP000094622"/>
    </source>
</evidence>
<dbReference type="AlphaFoldDB" id="A0A1E3GY54"/>
<sequence length="146" mass="15688">MNHDDYSNDYIREILAGVQTIAVVGASDKDDRPSNYVTRFLDAQGYRMFAVNPAAKPGGTIAGVPAYASLADIPEPIDMVDVFRNSEAAAGVVAEALELGTLPKVIWLQLGVRNDEAAEVAEAAGVKVVMDRCPKIEHQRLYPDAG</sequence>
<dbReference type="InterPro" id="IPR003781">
    <property type="entry name" value="CoA-bd"/>
</dbReference>
<evidence type="ECO:0000259" key="1">
    <source>
        <dbReference type="SMART" id="SM00881"/>
    </source>
</evidence>
<protein>
    <recommendedName>
        <fullName evidence="1">CoA-binding domain-containing protein</fullName>
    </recommendedName>
</protein>
<organism evidence="2 3">
    <name type="scientific">Methylobrevis pamukkalensis</name>
    <dbReference type="NCBI Taxonomy" id="1439726"/>
    <lineage>
        <taxon>Bacteria</taxon>
        <taxon>Pseudomonadati</taxon>
        <taxon>Pseudomonadota</taxon>
        <taxon>Alphaproteobacteria</taxon>
        <taxon>Hyphomicrobiales</taxon>
        <taxon>Pleomorphomonadaceae</taxon>
        <taxon>Methylobrevis</taxon>
    </lineage>
</organism>
<dbReference type="Pfam" id="PF13380">
    <property type="entry name" value="CoA_binding_2"/>
    <property type="match status" value="1"/>
</dbReference>
<dbReference type="EMBL" id="MCRJ01000118">
    <property type="protein sequence ID" value="ODN68982.1"/>
    <property type="molecule type" value="Genomic_DNA"/>
</dbReference>
<keyword evidence="3" id="KW-1185">Reference proteome</keyword>
<dbReference type="Gene3D" id="3.40.50.720">
    <property type="entry name" value="NAD(P)-binding Rossmann-like Domain"/>
    <property type="match status" value="1"/>
</dbReference>
<dbReference type="PANTHER" id="PTHR33303">
    <property type="entry name" value="CYTOPLASMIC PROTEIN-RELATED"/>
    <property type="match status" value="1"/>
</dbReference>
<dbReference type="PANTHER" id="PTHR33303:SF2">
    <property type="entry name" value="COA-BINDING DOMAIN-CONTAINING PROTEIN"/>
    <property type="match status" value="1"/>
</dbReference>
<name>A0A1E3GY54_9HYPH</name>
<dbReference type="OrthoDB" id="9804695at2"/>